<dbReference type="GeneID" id="90001501"/>
<organism evidence="2 3">
    <name type="scientific">Knufia obscura</name>
    <dbReference type="NCBI Taxonomy" id="1635080"/>
    <lineage>
        <taxon>Eukaryota</taxon>
        <taxon>Fungi</taxon>
        <taxon>Dikarya</taxon>
        <taxon>Ascomycota</taxon>
        <taxon>Pezizomycotina</taxon>
        <taxon>Eurotiomycetes</taxon>
        <taxon>Chaetothyriomycetidae</taxon>
        <taxon>Chaetothyriales</taxon>
        <taxon>Trichomeriaceae</taxon>
        <taxon>Knufia</taxon>
    </lineage>
</organism>
<reference evidence="2 3" key="1">
    <citation type="journal article" date="2023" name="Res Sq">
        <title>Genomic and morphological characterization of Knufia obscura isolated from the Mars 2020 spacecraft assembly facility.</title>
        <authorList>
            <person name="Chander A.M."/>
            <person name="Teixeira M.M."/>
            <person name="Singh N.K."/>
            <person name="Williams M.P."/>
            <person name="Parker C.W."/>
            <person name="Leo P."/>
            <person name="Stajich J.E."/>
            <person name="Torok T."/>
            <person name="Tighe S."/>
            <person name="Mason C.E."/>
            <person name="Venkateswaran K."/>
        </authorList>
    </citation>
    <scope>NUCLEOTIDE SEQUENCE [LARGE SCALE GENOMIC DNA]</scope>
    <source>
        <strain evidence="2 3">CCFEE 5817</strain>
    </source>
</reference>
<evidence type="ECO:0000313" key="3">
    <source>
        <dbReference type="Proteomes" id="UP001334248"/>
    </source>
</evidence>
<comment type="caution">
    <text evidence="2">The sequence shown here is derived from an EMBL/GenBank/DDBJ whole genome shotgun (WGS) entry which is preliminary data.</text>
</comment>
<evidence type="ECO:0000313" key="2">
    <source>
        <dbReference type="EMBL" id="KAK5939672.1"/>
    </source>
</evidence>
<dbReference type="EMBL" id="JAVHJV010000010">
    <property type="protein sequence ID" value="KAK5939672.1"/>
    <property type="molecule type" value="Genomic_DNA"/>
</dbReference>
<dbReference type="RefSeq" id="XP_064727762.1">
    <property type="nucleotide sequence ID" value="XM_064876455.1"/>
</dbReference>
<feature type="compositionally biased region" description="Polar residues" evidence="1">
    <location>
        <begin position="76"/>
        <end position="86"/>
    </location>
</feature>
<feature type="compositionally biased region" description="Polar residues" evidence="1">
    <location>
        <begin position="98"/>
        <end position="114"/>
    </location>
</feature>
<gene>
    <name evidence="2" type="ORF">PMZ80_008052</name>
</gene>
<name>A0ABR0RGD3_9EURO</name>
<accession>A0ABR0RGD3</accession>
<evidence type="ECO:0000256" key="1">
    <source>
        <dbReference type="SAM" id="MobiDB-lite"/>
    </source>
</evidence>
<protein>
    <submittedName>
        <fullName evidence="2">Uncharacterized protein</fullName>
    </submittedName>
</protein>
<keyword evidence="3" id="KW-1185">Reference proteome</keyword>
<sequence length="157" mass="16967">MGLDAYQTATSEPIPTVSAPPQDYQQNQYQNRYPPQQNQYLAVPPRSGQAGYTMQPPPISSTRSELPRAPVRRPTYSESILNTPVTAASDAPLPAQQPHDSVTQAADPNTSQVRAGTRRPRPATDSPTGSNRATPDCDASSGQSNLGRPSNKYAKYK</sequence>
<feature type="region of interest" description="Disordered" evidence="1">
    <location>
        <begin position="1"/>
        <end position="157"/>
    </location>
</feature>
<dbReference type="Proteomes" id="UP001334248">
    <property type="component" value="Unassembled WGS sequence"/>
</dbReference>
<feature type="compositionally biased region" description="Low complexity" evidence="1">
    <location>
        <begin position="20"/>
        <end position="40"/>
    </location>
</feature>
<proteinExistence type="predicted"/>